<evidence type="ECO:0000259" key="1">
    <source>
        <dbReference type="PROSITE" id="PS50188"/>
    </source>
</evidence>
<dbReference type="Gene3D" id="2.60.120.920">
    <property type="match status" value="1"/>
</dbReference>
<dbReference type="InterPro" id="IPR013320">
    <property type="entry name" value="ConA-like_dom_sf"/>
</dbReference>
<dbReference type="AlphaFoldDB" id="A0A4D9DLP9"/>
<keyword evidence="3" id="KW-1185">Reference proteome</keyword>
<dbReference type="InterPro" id="IPR003877">
    <property type="entry name" value="SPRY_dom"/>
</dbReference>
<evidence type="ECO:0000313" key="3">
    <source>
        <dbReference type="Proteomes" id="UP000297703"/>
    </source>
</evidence>
<dbReference type="Proteomes" id="UP000297703">
    <property type="component" value="Unassembled WGS sequence"/>
</dbReference>
<dbReference type="InterPro" id="IPR043136">
    <property type="entry name" value="B30.2/SPRY_sf"/>
</dbReference>
<dbReference type="OrthoDB" id="6105938at2759"/>
<comment type="caution">
    <text evidence="2">The sequence shown here is derived from an EMBL/GenBank/DDBJ whole genome shotgun (WGS) entry which is preliminary data.</text>
</comment>
<dbReference type="STRING" id="55544.A0A4D9DLP9"/>
<gene>
    <name evidence="2" type="ORF">DR999_PMT20246</name>
</gene>
<dbReference type="Pfam" id="PF00622">
    <property type="entry name" value="SPRY"/>
    <property type="match status" value="1"/>
</dbReference>
<dbReference type="InterPro" id="IPR050143">
    <property type="entry name" value="TRIM/RBCC"/>
</dbReference>
<reference evidence="2 3" key="2">
    <citation type="submission" date="2019-04" db="EMBL/GenBank/DDBJ databases">
        <title>The genome sequence of big-headed turtle.</title>
        <authorList>
            <person name="Gong S."/>
        </authorList>
    </citation>
    <scope>NUCLEOTIDE SEQUENCE [LARGE SCALE GENOMIC DNA]</scope>
    <source>
        <strain evidence="2">DO16091913</strain>
        <tissue evidence="2">Muscle</tissue>
    </source>
</reference>
<organism evidence="2 3">
    <name type="scientific">Platysternon megacephalum</name>
    <name type="common">big-headed turtle</name>
    <dbReference type="NCBI Taxonomy" id="55544"/>
    <lineage>
        <taxon>Eukaryota</taxon>
        <taxon>Metazoa</taxon>
        <taxon>Chordata</taxon>
        <taxon>Craniata</taxon>
        <taxon>Vertebrata</taxon>
        <taxon>Euteleostomi</taxon>
        <taxon>Archelosauria</taxon>
        <taxon>Testudinata</taxon>
        <taxon>Testudines</taxon>
        <taxon>Cryptodira</taxon>
        <taxon>Durocryptodira</taxon>
        <taxon>Testudinoidea</taxon>
        <taxon>Platysternidae</taxon>
        <taxon>Platysternon</taxon>
    </lineage>
</organism>
<evidence type="ECO:0000313" key="2">
    <source>
        <dbReference type="EMBL" id="TFJ97858.1"/>
    </source>
</evidence>
<feature type="domain" description="B30.2/SPRY" evidence="1">
    <location>
        <begin position="1"/>
        <end position="89"/>
    </location>
</feature>
<dbReference type="EMBL" id="QXTE01000454">
    <property type="protein sequence ID" value="TFJ97858.1"/>
    <property type="molecule type" value="Genomic_DNA"/>
</dbReference>
<protein>
    <submittedName>
        <fullName evidence="2">Hormone-sensitive lipase</fullName>
    </submittedName>
</protein>
<sequence>MIGYDQQKAGKKYWIFDTKPWPLDIHPHPETIGVYLDWDDGEVSFYNADRPDTLTHIHTFHTSFDKPVYPIFDPCWHDKGGNTQPLKIL</sequence>
<dbReference type="PROSITE" id="PS50188">
    <property type="entry name" value="B302_SPRY"/>
    <property type="match status" value="1"/>
</dbReference>
<dbReference type="PANTHER" id="PTHR24103">
    <property type="entry name" value="E3 UBIQUITIN-PROTEIN LIGASE TRIM"/>
    <property type="match status" value="1"/>
</dbReference>
<dbReference type="InterPro" id="IPR001870">
    <property type="entry name" value="B30.2/SPRY"/>
</dbReference>
<proteinExistence type="predicted"/>
<reference evidence="2 3" key="1">
    <citation type="submission" date="2019-04" db="EMBL/GenBank/DDBJ databases">
        <title>Draft genome of the big-headed turtle Platysternon megacephalum.</title>
        <authorList>
            <person name="Gong S."/>
        </authorList>
    </citation>
    <scope>NUCLEOTIDE SEQUENCE [LARGE SCALE GENOMIC DNA]</scope>
    <source>
        <strain evidence="2">DO16091913</strain>
        <tissue evidence="2">Muscle</tissue>
    </source>
</reference>
<name>A0A4D9DLP9_9SAUR</name>
<dbReference type="SUPFAM" id="SSF49899">
    <property type="entry name" value="Concanavalin A-like lectins/glucanases"/>
    <property type="match status" value="1"/>
</dbReference>
<accession>A0A4D9DLP9</accession>